<protein>
    <submittedName>
        <fullName evidence="1">Uncharacterized protein</fullName>
    </submittedName>
</protein>
<reference evidence="1" key="1">
    <citation type="submission" date="2014-11" db="EMBL/GenBank/DDBJ databases">
        <authorList>
            <person name="Amaro Gonzalez C."/>
        </authorList>
    </citation>
    <scope>NUCLEOTIDE SEQUENCE</scope>
</reference>
<proteinExistence type="predicted"/>
<dbReference type="EMBL" id="GBXM01077306">
    <property type="protein sequence ID" value="JAH31271.1"/>
    <property type="molecule type" value="Transcribed_RNA"/>
</dbReference>
<reference evidence="1" key="2">
    <citation type="journal article" date="2015" name="Fish Shellfish Immunol.">
        <title>Early steps in the European eel (Anguilla anguilla)-Vibrio vulnificus interaction in the gills: Role of the RtxA13 toxin.</title>
        <authorList>
            <person name="Callol A."/>
            <person name="Pajuelo D."/>
            <person name="Ebbesson L."/>
            <person name="Teles M."/>
            <person name="MacKenzie S."/>
            <person name="Amaro C."/>
        </authorList>
    </citation>
    <scope>NUCLEOTIDE SEQUENCE</scope>
</reference>
<accession>A0A0E9RQ50</accession>
<name>A0A0E9RQ50_ANGAN</name>
<sequence length="78" mass="8759">MEGAVSGVLYQEKVLSVFVRVFTWCGVCIPAFSSYWDNYRHFPKTASIIAMEFSTQAEQPPVPSQPLTTRLCPVWGCV</sequence>
<organism evidence="1">
    <name type="scientific">Anguilla anguilla</name>
    <name type="common">European freshwater eel</name>
    <name type="synonym">Muraena anguilla</name>
    <dbReference type="NCBI Taxonomy" id="7936"/>
    <lineage>
        <taxon>Eukaryota</taxon>
        <taxon>Metazoa</taxon>
        <taxon>Chordata</taxon>
        <taxon>Craniata</taxon>
        <taxon>Vertebrata</taxon>
        <taxon>Euteleostomi</taxon>
        <taxon>Actinopterygii</taxon>
        <taxon>Neopterygii</taxon>
        <taxon>Teleostei</taxon>
        <taxon>Anguilliformes</taxon>
        <taxon>Anguillidae</taxon>
        <taxon>Anguilla</taxon>
    </lineage>
</organism>
<evidence type="ECO:0000313" key="1">
    <source>
        <dbReference type="EMBL" id="JAH31271.1"/>
    </source>
</evidence>
<dbReference type="AlphaFoldDB" id="A0A0E9RQ50"/>